<keyword evidence="3" id="KW-1185">Reference proteome</keyword>
<dbReference type="AlphaFoldDB" id="A0AAV3NTX0"/>
<keyword evidence="1" id="KW-0472">Membrane</keyword>
<name>A0AAV3NTX0_LITER</name>
<reference evidence="2 3" key="1">
    <citation type="submission" date="2024-01" db="EMBL/GenBank/DDBJ databases">
        <title>The complete chloroplast genome sequence of Lithospermum erythrorhizon: insights into the phylogenetic relationship among Boraginaceae species and the maternal lineages of purple gromwells.</title>
        <authorList>
            <person name="Okada T."/>
            <person name="Watanabe K."/>
        </authorList>
    </citation>
    <scope>NUCLEOTIDE SEQUENCE [LARGE SCALE GENOMIC DNA]</scope>
</reference>
<feature type="transmembrane region" description="Helical" evidence="1">
    <location>
        <begin position="78"/>
        <end position="99"/>
    </location>
</feature>
<comment type="caution">
    <text evidence="2">The sequence shown here is derived from an EMBL/GenBank/DDBJ whole genome shotgun (WGS) entry which is preliminary data.</text>
</comment>
<accession>A0AAV3NTX0</accession>
<keyword evidence="1" id="KW-0812">Transmembrane</keyword>
<organism evidence="2 3">
    <name type="scientific">Lithospermum erythrorhizon</name>
    <name type="common">Purple gromwell</name>
    <name type="synonym">Lithospermum officinale var. erythrorhizon</name>
    <dbReference type="NCBI Taxonomy" id="34254"/>
    <lineage>
        <taxon>Eukaryota</taxon>
        <taxon>Viridiplantae</taxon>
        <taxon>Streptophyta</taxon>
        <taxon>Embryophyta</taxon>
        <taxon>Tracheophyta</taxon>
        <taxon>Spermatophyta</taxon>
        <taxon>Magnoliopsida</taxon>
        <taxon>eudicotyledons</taxon>
        <taxon>Gunneridae</taxon>
        <taxon>Pentapetalae</taxon>
        <taxon>asterids</taxon>
        <taxon>lamiids</taxon>
        <taxon>Boraginales</taxon>
        <taxon>Boraginaceae</taxon>
        <taxon>Boraginoideae</taxon>
        <taxon>Lithospermeae</taxon>
        <taxon>Lithospermum</taxon>
    </lineage>
</organism>
<evidence type="ECO:0000313" key="3">
    <source>
        <dbReference type="Proteomes" id="UP001454036"/>
    </source>
</evidence>
<proteinExistence type="predicted"/>
<gene>
    <name evidence="2" type="ORF">LIER_02909</name>
</gene>
<evidence type="ECO:0000256" key="1">
    <source>
        <dbReference type="SAM" id="Phobius"/>
    </source>
</evidence>
<sequence>MGVYINLIYKYPRKCLVSWGCQKPVESSYETSFRKEHDDMSSTNQILSNLSYHPLWVGVLQTMSNSSSRKESCMIPRLLPIGGIMCFIHGLMAVAYYISATEVVEKIQN</sequence>
<dbReference type="Proteomes" id="UP001454036">
    <property type="component" value="Unassembled WGS sequence"/>
</dbReference>
<dbReference type="EMBL" id="BAABME010000334">
    <property type="protein sequence ID" value="GAA0141861.1"/>
    <property type="molecule type" value="Genomic_DNA"/>
</dbReference>
<protein>
    <submittedName>
        <fullName evidence="2">Uncharacterized protein</fullName>
    </submittedName>
</protein>
<keyword evidence="1" id="KW-1133">Transmembrane helix</keyword>
<evidence type="ECO:0000313" key="2">
    <source>
        <dbReference type="EMBL" id="GAA0141861.1"/>
    </source>
</evidence>